<reference evidence="1 2" key="2">
    <citation type="submission" date="2018-03" db="EMBL/GenBank/DDBJ databases">
        <title>Draft genome of Pseudomonas putida strain KH-21-114.</title>
        <authorList>
            <person name="Yoshizawa S."/>
            <person name="Khan N.H."/>
            <person name="Nishimura M."/>
            <person name="Chiura H.X."/>
            <person name="Ogura Y."/>
            <person name="Hayashi T."/>
            <person name="Kogure K."/>
        </authorList>
    </citation>
    <scope>NUCLEOTIDE SEQUENCE [LARGE SCALE GENOMIC DNA]</scope>
    <source>
        <strain evidence="1 2">KH-21-114</strain>
    </source>
</reference>
<dbReference type="AlphaFoldDB" id="A0A2S3X788"/>
<accession>A0A2S3X788</accession>
<sequence length="160" mass="18640">MEQLQLLVLQQGSIQALRAVVRLVEYGGLLREAIDLRNEYIGKFERKEFSIGFTYPEMYFGLATKDGCHQQFSSTMDAIEMYGDNIVYFSRRLCECLSQYGGILKKELKKISSEPVGIVEFDFKKLGREGLCPPPAGYKGWEESFVEVHRRPRWWRRLID</sequence>
<reference evidence="1 2" key="1">
    <citation type="submission" date="2016-08" db="EMBL/GenBank/DDBJ databases">
        <authorList>
            <person name="Seilhamer J.J."/>
        </authorList>
    </citation>
    <scope>NUCLEOTIDE SEQUENCE [LARGE SCALE GENOMIC DNA]</scope>
    <source>
        <strain evidence="1 2">KH-21-114</strain>
    </source>
</reference>
<protein>
    <submittedName>
        <fullName evidence="1">Uncharacterized protein</fullName>
    </submittedName>
</protein>
<evidence type="ECO:0000313" key="2">
    <source>
        <dbReference type="Proteomes" id="UP000237230"/>
    </source>
</evidence>
<dbReference type="EMBL" id="MINH01000019">
    <property type="protein sequence ID" value="POG11476.1"/>
    <property type="molecule type" value="Genomic_DNA"/>
</dbReference>
<dbReference type="Proteomes" id="UP000237230">
    <property type="component" value="Unassembled WGS sequence"/>
</dbReference>
<organism evidence="1 2">
    <name type="scientific">Pseudomonas putida</name>
    <name type="common">Arthrobacter siderocapsulatus</name>
    <dbReference type="NCBI Taxonomy" id="303"/>
    <lineage>
        <taxon>Bacteria</taxon>
        <taxon>Pseudomonadati</taxon>
        <taxon>Pseudomonadota</taxon>
        <taxon>Gammaproteobacteria</taxon>
        <taxon>Pseudomonadales</taxon>
        <taxon>Pseudomonadaceae</taxon>
        <taxon>Pseudomonas</taxon>
    </lineage>
</organism>
<proteinExistence type="predicted"/>
<name>A0A2S3X788_PSEPU</name>
<evidence type="ECO:0000313" key="1">
    <source>
        <dbReference type="EMBL" id="POG11476.1"/>
    </source>
</evidence>
<gene>
    <name evidence="1" type="ORF">BGP84_17705</name>
</gene>
<comment type="caution">
    <text evidence="1">The sequence shown here is derived from an EMBL/GenBank/DDBJ whole genome shotgun (WGS) entry which is preliminary data.</text>
</comment>